<feature type="compositionally biased region" description="Polar residues" evidence="5">
    <location>
        <begin position="468"/>
        <end position="494"/>
    </location>
</feature>
<dbReference type="Gene3D" id="1.10.287.1490">
    <property type="match status" value="1"/>
</dbReference>
<feature type="coiled-coil region" evidence="4">
    <location>
        <begin position="265"/>
        <end position="417"/>
    </location>
</feature>
<protein>
    <submittedName>
        <fullName evidence="8">Spindle pole body protein ppc89</fullName>
    </submittedName>
</protein>
<dbReference type="RefSeq" id="XP_047755941.1">
    <property type="nucleotide sequence ID" value="XM_047899538.1"/>
</dbReference>
<dbReference type="InterPro" id="IPR051756">
    <property type="entry name" value="Centrosomal_MT-associated"/>
</dbReference>
<keyword evidence="2" id="KW-0963">Cytoplasm</keyword>
<comment type="subcellular location">
    <subcellularLocation>
        <location evidence="1">Cytoplasm</location>
        <location evidence="1">Cytoskeleton</location>
        <location evidence="1">Microtubule organizing center</location>
    </subcellularLocation>
</comment>
<feature type="region of interest" description="Disordered" evidence="5">
    <location>
        <begin position="418"/>
        <end position="495"/>
    </location>
</feature>
<feature type="compositionally biased region" description="Basic and acidic residues" evidence="5">
    <location>
        <begin position="444"/>
        <end position="455"/>
    </location>
</feature>
<dbReference type="OMA" id="MKSDQIY"/>
<feature type="compositionally biased region" description="Acidic residues" evidence="5">
    <location>
        <begin position="917"/>
        <end position="937"/>
    </location>
</feature>
<dbReference type="GeneID" id="71980268"/>
<proteinExistence type="predicted"/>
<dbReference type="InterPro" id="IPR025925">
    <property type="entry name" value="PPC89_CLD"/>
</dbReference>
<reference evidence="8" key="1">
    <citation type="submission" date="2021-12" db="EMBL/GenBank/DDBJ databases">
        <authorList>
            <person name="Zaccaron A."/>
            <person name="Stergiopoulos I."/>
        </authorList>
    </citation>
    <scope>NUCLEOTIDE SEQUENCE</scope>
    <source>
        <strain evidence="8">Race5_Kim</strain>
    </source>
</reference>
<dbReference type="AlphaFoldDB" id="A0A9Q8L664"/>
<evidence type="ECO:0000259" key="7">
    <source>
        <dbReference type="Pfam" id="PF14197"/>
    </source>
</evidence>
<keyword evidence="4" id="KW-0175">Coiled coil</keyword>
<dbReference type="OrthoDB" id="76453at2759"/>
<accession>A0A9Q8L664</accession>
<feature type="compositionally biased region" description="Low complexity" evidence="5">
    <location>
        <begin position="1"/>
        <end position="18"/>
    </location>
</feature>
<dbReference type="GO" id="GO:0005815">
    <property type="term" value="C:microtubule organizing center"/>
    <property type="evidence" value="ECO:0007669"/>
    <property type="project" value="UniProtKB-SubCell"/>
</dbReference>
<feature type="compositionally biased region" description="Basic and acidic residues" evidence="5">
    <location>
        <begin position="520"/>
        <end position="531"/>
    </location>
</feature>
<dbReference type="InterPro" id="IPR024957">
    <property type="entry name" value="Cep57_MT-bd_dom"/>
</dbReference>
<evidence type="ECO:0000256" key="4">
    <source>
        <dbReference type="SAM" id="Coils"/>
    </source>
</evidence>
<sequence length="943" mass="103676">MAASRSRFANANRASSPNDDVYQTATQTSFQDVIQSTPQQQDFSLQDDAFPRPYDQQSGDSSTDMLIEMGRGTKRAQDYDMSSNAIFSFGNDNSQYEVTGTPPVRPNHALRKQASVRSAKQRAVSEKMPTRREDAARENTQRSGTLRVRSSRFTAAQHVSAAYTAVPTRYTAEGGLQMGDQPTPRRTASAAAHIESAAYTTSQSFMLPDMADMTAMIAGGTPVFRKPAASRSRFTFNAPKQPAQLHHPIDGAAIPNDEKYIFASIGLLQEKVASLESENSEARKRAEEYEAEILELRSQLQAARRRPGSALGSEDDSIQHGGSHTDIARLEARIKALQAQVDKAERKTSIAEITKSRVTKERDVIMAQITTAYVNNEELASENDALRESQEEFQNEVDELKNQVVSLASENNDLRAKLGAHKTSRANESARSIRDNQAGSGDDGPMRTEESRRDSLSASRAVKHSRESSTGIAQNKQDPTTAEQRGTAASNQDDSFVRDIATAIARETQKIRQQASIKLQDPREARSESRGPRGLHSRSLSRTRRDTAPETHHSSKRHVSAPAGMEVDDAVTATEVDLTRKSRRSSFGRAADGGVSTEEDLTILSDLDDDAMAALRRKLEEERRTGRLHKKPLYQSLKDNDTTRSLTRQSMPRKSSLKDLTGRAERLTLGDGTVDDFLRAAKTVRVQSPHSSFNDVQAGQQDTDVGDESILSNTSRRRRRSSGAEGMTSAFIIPDITMNVNQPLLATLSKPSCINHDAINCTVCPDSAKTSTIPQPIPVTDRDIDVTDATLRPAQAPADALAMVIKNLSDEVAHLRVQREVHSQQYNQHDPAISKRRRHSLKAKIEALTSQIETRSDQIYALYDVLEGQKQAGQLKTETKSVEMTQQDVEDTLTSIGLDPAELSGHVGRKAPAGFDGIDDVSDESELPWEGLSDVESEIGQGR</sequence>
<gene>
    <name evidence="8" type="ORF">CLAFUR5_00390</name>
</gene>
<dbReference type="PANTHER" id="PTHR19336:SF9">
    <property type="entry name" value="SPINDLE POLE BODY PROTEIN PPC89"/>
    <property type="match status" value="1"/>
</dbReference>
<dbReference type="Pfam" id="PF06657">
    <property type="entry name" value="Cep57_MT_bd"/>
    <property type="match status" value="1"/>
</dbReference>
<evidence type="ECO:0000313" key="8">
    <source>
        <dbReference type="EMBL" id="UJO11575.1"/>
    </source>
</evidence>
<feature type="region of interest" description="Disordered" evidence="5">
    <location>
        <begin position="101"/>
        <end position="147"/>
    </location>
</feature>
<feature type="compositionally biased region" description="Basic residues" evidence="5">
    <location>
        <begin position="533"/>
        <end position="542"/>
    </location>
</feature>
<feature type="compositionally biased region" description="Polar residues" evidence="5">
    <location>
        <begin position="21"/>
        <end position="44"/>
    </location>
</feature>
<evidence type="ECO:0000259" key="6">
    <source>
        <dbReference type="Pfam" id="PF06657"/>
    </source>
</evidence>
<dbReference type="EMBL" id="CP090163">
    <property type="protein sequence ID" value="UJO11575.1"/>
    <property type="molecule type" value="Genomic_DNA"/>
</dbReference>
<evidence type="ECO:0000256" key="5">
    <source>
        <dbReference type="SAM" id="MobiDB-lite"/>
    </source>
</evidence>
<evidence type="ECO:0000256" key="3">
    <source>
        <dbReference type="ARBA" id="ARBA00023212"/>
    </source>
</evidence>
<dbReference type="GO" id="GO:0008017">
    <property type="term" value="F:microtubule binding"/>
    <property type="evidence" value="ECO:0007669"/>
    <property type="project" value="InterPro"/>
</dbReference>
<feature type="domain" description="PPC89 centrosome localisation" evidence="7">
    <location>
        <begin position="330"/>
        <end position="389"/>
    </location>
</feature>
<dbReference type="Pfam" id="PF14197">
    <property type="entry name" value="Cep57_CLD_2"/>
    <property type="match status" value="1"/>
</dbReference>
<feature type="compositionally biased region" description="Basic and acidic residues" evidence="5">
    <location>
        <begin position="543"/>
        <end position="553"/>
    </location>
</feature>
<evidence type="ECO:0000313" key="9">
    <source>
        <dbReference type="Proteomes" id="UP000756132"/>
    </source>
</evidence>
<keyword evidence="3" id="KW-0206">Cytoskeleton</keyword>
<feature type="compositionally biased region" description="Polar residues" evidence="5">
    <location>
        <begin position="686"/>
        <end position="703"/>
    </location>
</feature>
<name>A0A9Q8L664_PASFU</name>
<feature type="region of interest" description="Disordered" evidence="5">
    <location>
        <begin position="899"/>
        <end position="943"/>
    </location>
</feature>
<feature type="region of interest" description="Disordered" evidence="5">
    <location>
        <begin position="623"/>
        <end position="662"/>
    </location>
</feature>
<organism evidence="8 9">
    <name type="scientific">Passalora fulva</name>
    <name type="common">Tomato leaf mold</name>
    <name type="synonym">Cladosporium fulvum</name>
    <dbReference type="NCBI Taxonomy" id="5499"/>
    <lineage>
        <taxon>Eukaryota</taxon>
        <taxon>Fungi</taxon>
        <taxon>Dikarya</taxon>
        <taxon>Ascomycota</taxon>
        <taxon>Pezizomycotina</taxon>
        <taxon>Dothideomycetes</taxon>
        <taxon>Dothideomycetidae</taxon>
        <taxon>Mycosphaerellales</taxon>
        <taxon>Mycosphaerellaceae</taxon>
        <taxon>Fulvia</taxon>
    </lineage>
</organism>
<feature type="region of interest" description="Disordered" evidence="5">
    <location>
        <begin position="508"/>
        <end position="565"/>
    </location>
</feature>
<dbReference type="KEGG" id="ffu:CLAFUR5_00390"/>
<feature type="region of interest" description="Disordered" evidence="5">
    <location>
        <begin position="686"/>
        <end position="726"/>
    </location>
</feature>
<feature type="domain" description="Cep57 centrosome microtubule-binding" evidence="6">
    <location>
        <begin position="789"/>
        <end position="865"/>
    </location>
</feature>
<feature type="compositionally biased region" description="Polar residues" evidence="5">
    <location>
        <begin position="643"/>
        <end position="653"/>
    </location>
</feature>
<feature type="region of interest" description="Disordered" evidence="5">
    <location>
        <begin position="1"/>
        <end position="63"/>
    </location>
</feature>
<feature type="compositionally biased region" description="Polar residues" evidence="5">
    <location>
        <begin position="426"/>
        <end position="439"/>
    </location>
</feature>
<evidence type="ECO:0000256" key="2">
    <source>
        <dbReference type="ARBA" id="ARBA00022490"/>
    </source>
</evidence>
<evidence type="ECO:0000256" key="1">
    <source>
        <dbReference type="ARBA" id="ARBA00004267"/>
    </source>
</evidence>
<dbReference type="Proteomes" id="UP000756132">
    <property type="component" value="Chromosome 1"/>
</dbReference>
<keyword evidence="9" id="KW-1185">Reference proteome</keyword>
<feature type="compositionally biased region" description="Basic and acidic residues" evidence="5">
    <location>
        <begin position="123"/>
        <end position="140"/>
    </location>
</feature>
<dbReference type="PANTHER" id="PTHR19336">
    <property type="entry name" value="UNCHARACTERIZED DUF1167"/>
    <property type="match status" value="1"/>
</dbReference>
<reference evidence="8" key="2">
    <citation type="journal article" date="2022" name="Microb. Genom.">
        <title>A chromosome-scale genome assembly of the tomato pathogen Cladosporium fulvum reveals a compartmentalized genome architecture and the presence of a dispensable chromosome.</title>
        <authorList>
            <person name="Zaccaron A.Z."/>
            <person name="Chen L.H."/>
            <person name="Samaras A."/>
            <person name="Stergiopoulos I."/>
        </authorList>
    </citation>
    <scope>NUCLEOTIDE SEQUENCE</scope>
    <source>
        <strain evidence="8">Race5_Kim</strain>
    </source>
</reference>